<accession>A0ABW9KEG1</accession>
<comment type="caution">
    <text evidence="2">The sequence shown here is derived from an EMBL/GenBank/DDBJ whole genome shotgun (WGS) entry which is preliminary data.</text>
</comment>
<evidence type="ECO:0000313" key="3">
    <source>
        <dbReference type="Proteomes" id="UP001634413"/>
    </source>
</evidence>
<dbReference type="EMBL" id="JBDLBQ010000007">
    <property type="protein sequence ID" value="MFN2102948.1"/>
    <property type="molecule type" value="Genomic_DNA"/>
</dbReference>
<proteinExistence type="predicted"/>
<feature type="region of interest" description="Disordered" evidence="1">
    <location>
        <begin position="150"/>
        <end position="172"/>
    </location>
</feature>
<keyword evidence="3" id="KW-1185">Reference proteome</keyword>
<evidence type="ECO:0000313" key="2">
    <source>
        <dbReference type="EMBL" id="MFN2102948.1"/>
    </source>
</evidence>
<reference evidence="2 3" key="1">
    <citation type="journal article" date="2024" name="Anaerobe">
        <title>The identification of Finegoldia dalianensis sp. nov., isolated from the pus of a patient with skin abscess and genomic analysis of the strains belonging to Finegoldia genus.</title>
        <authorList>
            <person name="Li Y."/>
            <person name="Wang Y."/>
            <person name="Xiao D."/>
            <person name="Wang J."/>
            <person name="Jin D."/>
        </authorList>
    </citation>
    <scope>NUCLEOTIDE SEQUENCE [LARGE SCALE GENOMIC DNA]</scope>
    <source>
        <strain evidence="2 3">LY240594</strain>
    </source>
</reference>
<dbReference type="Proteomes" id="UP001634413">
    <property type="component" value="Unassembled WGS sequence"/>
</dbReference>
<evidence type="ECO:0000256" key="1">
    <source>
        <dbReference type="SAM" id="MobiDB-lite"/>
    </source>
</evidence>
<dbReference type="RefSeq" id="WP_412702083.1">
    <property type="nucleotide sequence ID" value="NZ_JBDLBQ010000007.1"/>
</dbReference>
<sequence>MKIFDISNEINEDNNKTTVQDEEGLILNLAKEYNNSYFNNEQAYKLDDSELYDRIDEFLQSNYKIKLNHITNGSQINKLIKNNDGLHDINNISFLMFLNSLKNKQLENKQREYQQNKDLEYNNQQYYNRDTDMDGIPDYIDTHPLQNDFIDTDGDGMKDVNDPRPYFNDLEK</sequence>
<organism evidence="2 3">
    <name type="scientific">Finegoldia dalianensis</name>
    <dbReference type="NCBI Taxonomy" id="3145239"/>
    <lineage>
        <taxon>Bacteria</taxon>
        <taxon>Bacillati</taxon>
        <taxon>Bacillota</taxon>
        <taxon>Tissierellia</taxon>
        <taxon>Tissierellales</taxon>
        <taxon>Peptoniphilaceae</taxon>
        <taxon>Finegoldia</taxon>
    </lineage>
</organism>
<gene>
    <name evidence="2" type="ORF">ABDJ34_08535</name>
</gene>
<protein>
    <submittedName>
        <fullName evidence="2">Uncharacterized protein</fullName>
    </submittedName>
</protein>
<name>A0ABW9KEG1_9FIRM</name>